<evidence type="ECO:0000256" key="7">
    <source>
        <dbReference type="ARBA" id="ARBA00033135"/>
    </source>
</evidence>
<dbReference type="RefSeq" id="WP_130155544.1">
    <property type="nucleotide sequence ID" value="NZ_SGIS01000005.1"/>
</dbReference>
<evidence type="ECO:0000256" key="1">
    <source>
        <dbReference type="ARBA" id="ARBA00005230"/>
    </source>
</evidence>
<evidence type="ECO:0000256" key="4">
    <source>
        <dbReference type="ARBA" id="ARBA00023015"/>
    </source>
</evidence>
<sequence length="98" mass="10789">MAQFDVHEVKTGRYLVDCQADLLSHLESRITIPLEPASERPPAATRLHPHFAVQGRTMVLATHLAGAIPTRSLGRKVSSLIEYEYEIKAALDVLISGI</sequence>
<keyword evidence="4" id="KW-0805">Transcription regulation</keyword>
<evidence type="ECO:0000256" key="2">
    <source>
        <dbReference type="ARBA" id="ARBA00015075"/>
    </source>
</evidence>
<evidence type="ECO:0000313" key="8">
    <source>
        <dbReference type="EMBL" id="RZF65609.1"/>
    </source>
</evidence>
<dbReference type="Pfam" id="PF01845">
    <property type="entry name" value="CcdB"/>
    <property type="match status" value="1"/>
</dbReference>
<organism evidence="8 9">
    <name type="scientific">Sphingomonas populi</name>
    <dbReference type="NCBI Taxonomy" id="2484750"/>
    <lineage>
        <taxon>Bacteria</taxon>
        <taxon>Pseudomonadati</taxon>
        <taxon>Pseudomonadota</taxon>
        <taxon>Alphaproteobacteria</taxon>
        <taxon>Sphingomonadales</taxon>
        <taxon>Sphingomonadaceae</taxon>
        <taxon>Sphingomonas</taxon>
    </lineage>
</organism>
<keyword evidence="3" id="KW-0678">Repressor</keyword>
<dbReference type="SUPFAM" id="SSF50118">
    <property type="entry name" value="Cell growth inhibitor/plasmid maintenance toxic component"/>
    <property type="match status" value="1"/>
</dbReference>
<dbReference type="EMBL" id="SGIS01000005">
    <property type="protein sequence ID" value="RZF65609.1"/>
    <property type="molecule type" value="Genomic_DNA"/>
</dbReference>
<dbReference type="InterPro" id="IPR011067">
    <property type="entry name" value="Plasmid_toxin/cell-grow_inhib"/>
</dbReference>
<evidence type="ECO:0000256" key="3">
    <source>
        <dbReference type="ARBA" id="ARBA00022491"/>
    </source>
</evidence>
<dbReference type="Gene3D" id="2.30.30.110">
    <property type="match status" value="1"/>
</dbReference>
<keyword evidence="5" id="KW-0804">Transcription</keyword>
<dbReference type="AlphaFoldDB" id="A0A4Q6Y7V4"/>
<dbReference type="Proteomes" id="UP000292085">
    <property type="component" value="Unassembled WGS sequence"/>
</dbReference>
<keyword evidence="9" id="KW-1185">Reference proteome</keyword>
<dbReference type="InterPro" id="IPR002712">
    <property type="entry name" value="CcdB"/>
</dbReference>
<dbReference type="GO" id="GO:0006276">
    <property type="term" value="P:plasmid maintenance"/>
    <property type="evidence" value="ECO:0007669"/>
    <property type="project" value="InterPro"/>
</dbReference>
<proteinExistence type="inferred from homology"/>
<protein>
    <recommendedName>
        <fullName evidence="2">Toxin CcdB</fullName>
    </recommendedName>
    <alternativeName>
        <fullName evidence="7">Cytotoxic protein CcdB</fullName>
    </alternativeName>
    <alternativeName>
        <fullName evidence="6">Protein LetD</fullName>
    </alternativeName>
</protein>
<evidence type="ECO:0000313" key="9">
    <source>
        <dbReference type="Proteomes" id="UP000292085"/>
    </source>
</evidence>
<evidence type="ECO:0000256" key="5">
    <source>
        <dbReference type="ARBA" id="ARBA00023163"/>
    </source>
</evidence>
<dbReference type="OrthoDB" id="9813510at2"/>
<comment type="similarity">
    <text evidence="1">Belongs to the CcdB toxin family.</text>
</comment>
<reference evidence="8 9" key="1">
    <citation type="submission" date="2019-02" db="EMBL/GenBank/DDBJ databases">
        <authorList>
            <person name="Li Y."/>
        </authorList>
    </citation>
    <scope>NUCLEOTIDE SEQUENCE [LARGE SCALE GENOMIC DNA]</scope>
    <source>
        <strain evidence="8 9">3-7</strain>
    </source>
</reference>
<name>A0A4Q6Y7V4_9SPHN</name>
<accession>A0A4Q6Y7V4</accession>
<comment type="caution">
    <text evidence="8">The sequence shown here is derived from an EMBL/GenBank/DDBJ whole genome shotgun (WGS) entry which is preliminary data.</text>
</comment>
<gene>
    <name evidence="8" type="ORF">EWE75_04745</name>
</gene>
<dbReference type="GO" id="GO:0008657">
    <property type="term" value="F:DNA topoisomerase type II (double strand cut, ATP-hydrolyzing) inhibitor activity"/>
    <property type="evidence" value="ECO:0007669"/>
    <property type="project" value="InterPro"/>
</dbReference>
<evidence type="ECO:0000256" key="6">
    <source>
        <dbReference type="ARBA" id="ARBA00029628"/>
    </source>
</evidence>